<name>A0A645JLD8_9ZZZZ</name>
<gene>
    <name evidence="1" type="ORF">SDC9_212263</name>
</gene>
<reference evidence="1" key="1">
    <citation type="submission" date="2019-08" db="EMBL/GenBank/DDBJ databases">
        <authorList>
            <person name="Kucharzyk K."/>
            <person name="Murdoch R.W."/>
            <person name="Higgins S."/>
            <person name="Loffler F."/>
        </authorList>
    </citation>
    <scope>NUCLEOTIDE SEQUENCE</scope>
</reference>
<organism evidence="1">
    <name type="scientific">bioreactor metagenome</name>
    <dbReference type="NCBI Taxonomy" id="1076179"/>
    <lineage>
        <taxon>unclassified sequences</taxon>
        <taxon>metagenomes</taxon>
        <taxon>ecological metagenomes</taxon>
    </lineage>
</organism>
<evidence type="ECO:0000313" key="1">
    <source>
        <dbReference type="EMBL" id="MPN64488.1"/>
    </source>
</evidence>
<comment type="caution">
    <text evidence="1">The sequence shown here is derived from an EMBL/GenBank/DDBJ whole genome shotgun (WGS) entry which is preliminary data.</text>
</comment>
<sequence>MPDARGLAALGAHDHDLAGRDRRFLVDDAAGHPLAARLLMALDHLDALDDDLVRFGEGLLNLALPALIGSGDHDDGIAGLDMHVAHSIAILPYSTSGARERIFM</sequence>
<proteinExistence type="predicted"/>
<dbReference type="EMBL" id="VSSQ01145437">
    <property type="protein sequence ID" value="MPN64488.1"/>
    <property type="molecule type" value="Genomic_DNA"/>
</dbReference>
<dbReference type="AlphaFoldDB" id="A0A645JLD8"/>
<protein>
    <submittedName>
        <fullName evidence="1">Uncharacterized protein</fullName>
    </submittedName>
</protein>
<accession>A0A645JLD8</accession>